<dbReference type="Gene3D" id="3.40.47.10">
    <property type="match status" value="2"/>
</dbReference>
<evidence type="ECO:0000313" key="2">
    <source>
        <dbReference type="EMBL" id="APG46793.1"/>
    </source>
</evidence>
<evidence type="ECO:0000313" key="3">
    <source>
        <dbReference type="Proteomes" id="UP000183859"/>
    </source>
</evidence>
<keyword evidence="3" id="KW-1185">Reference proteome</keyword>
<dbReference type="Proteomes" id="UP000183859">
    <property type="component" value="Chromosome"/>
</dbReference>
<keyword evidence="2" id="KW-0808">Transferase</keyword>
<accession>A0A1L3I3V0</accession>
<gene>
    <name evidence="2" type="ORF">PhaeoP97_01370</name>
</gene>
<dbReference type="GO" id="GO:0004315">
    <property type="term" value="F:3-oxoacyl-[acyl-carrier-protein] synthase activity"/>
    <property type="evidence" value="ECO:0007669"/>
    <property type="project" value="InterPro"/>
</dbReference>
<dbReference type="KEGG" id="php:PhaeoP97_01370"/>
<dbReference type="RefSeq" id="WP_072504426.1">
    <property type="nucleotide sequence ID" value="NZ_CP016364.1"/>
</dbReference>
<reference evidence="3" key="1">
    <citation type="submission" date="2016-07" db="EMBL/GenBank/DDBJ databases">
        <title>Phaeobacter portensis sp. nov., a tropodithietic acid producing bacterium isolated from a German harbor.</title>
        <authorList>
            <person name="Freese H.M."/>
            <person name="Bunk B."/>
            <person name="Breider S."/>
            <person name="Brinkhoff T."/>
        </authorList>
    </citation>
    <scope>NUCLEOTIDE SEQUENCE [LARGE SCALE GENOMIC DNA]</scope>
    <source>
        <strain evidence="3">P97</strain>
    </source>
</reference>
<dbReference type="EMBL" id="CP016364">
    <property type="protein sequence ID" value="APG46793.1"/>
    <property type="molecule type" value="Genomic_DNA"/>
</dbReference>
<organism evidence="2 3">
    <name type="scientific">Phaeobacter porticola</name>
    <dbReference type="NCBI Taxonomy" id="1844006"/>
    <lineage>
        <taxon>Bacteria</taxon>
        <taxon>Pseudomonadati</taxon>
        <taxon>Pseudomonadota</taxon>
        <taxon>Alphaproteobacteria</taxon>
        <taxon>Rhodobacterales</taxon>
        <taxon>Roseobacteraceae</taxon>
        <taxon>Phaeobacter</taxon>
    </lineage>
</organism>
<dbReference type="InterPro" id="IPR016039">
    <property type="entry name" value="Thiolase-like"/>
</dbReference>
<dbReference type="GO" id="GO:0033818">
    <property type="term" value="F:beta-ketoacyl-acyl-carrier-protein synthase III activity"/>
    <property type="evidence" value="ECO:0007669"/>
    <property type="project" value="UniProtKB-EC"/>
</dbReference>
<dbReference type="EC" id="2.3.1.180" evidence="2"/>
<name>A0A1L3I3V0_9RHOB</name>
<feature type="domain" description="Beta-ketoacyl-[acyl-carrier-protein] synthase III N-terminal" evidence="1">
    <location>
        <begin position="110"/>
        <end position="177"/>
    </location>
</feature>
<sequence length="338" mass="36811">MRLTALATYIPEGRIDAEEIIRDAGGSPSEARVFERLFGLAQVSSCSTKETRYDQFARILEELQAQSGDAPLPDTLIHVRGLPMRDGPSGAVLPRLRQEFGFLAKVQQKFDLDQTNCAGLIWALELARTLIRAGRARVVAVVAGDGHERLRLADRYVPGSTLMGDAFCGLLLMRDTDVAADVGLHIGDISLTCHPRFSFGYKGTTAQMGTFYAAHGEIVSKTLQDLGFDWDCGSTLLPHNVNRLAWHSFCAETGLAADRIRLGLLPDIGHCYTVDPFLLLKQELDDRIRDRDSAPFTPVTLLSVGMGGYAAGCQVSAARAVVSSSHSTYFQRSGTHAL</sequence>
<dbReference type="Pfam" id="PF08545">
    <property type="entry name" value="ACP_syn_III"/>
    <property type="match status" value="1"/>
</dbReference>
<evidence type="ECO:0000259" key="1">
    <source>
        <dbReference type="Pfam" id="PF08545"/>
    </source>
</evidence>
<dbReference type="AlphaFoldDB" id="A0A1L3I3V0"/>
<dbReference type="InterPro" id="IPR013751">
    <property type="entry name" value="ACP_syn_III_N"/>
</dbReference>
<dbReference type="OrthoDB" id="5850233at2"/>
<dbReference type="STRING" id="1844006.PhaeoP97_01370"/>
<dbReference type="GO" id="GO:0006633">
    <property type="term" value="P:fatty acid biosynthetic process"/>
    <property type="evidence" value="ECO:0007669"/>
    <property type="project" value="InterPro"/>
</dbReference>
<protein>
    <submittedName>
        <fullName evidence="2">3-oxoacyl-[acyl-carrier-protein] synthase III</fullName>
        <ecNumber evidence="2">2.3.1.180</ecNumber>
    </submittedName>
</protein>
<dbReference type="SUPFAM" id="SSF53901">
    <property type="entry name" value="Thiolase-like"/>
    <property type="match status" value="2"/>
</dbReference>
<keyword evidence="2" id="KW-0012">Acyltransferase</keyword>
<proteinExistence type="predicted"/>